<feature type="transmembrane region" description="Helical" evidence="1">
    <location>
        <begin position="206"/>
        <end position="227"/>
    </location>
</feature>
<accession>A0A2P6R9Q5</accession>
<keyword evidence="1" id="KW-1133">Transmembrane helix</keyword>
<protein>
    <submittedName>
        <fullName evidence="2">Uncharacterized protein</fullName>
    </submittedName>
</protein>
<keyword evidence="1" id="KW-0812">Transmembrane</keyword>
<proteinExistence type="predicted"/>
<organism evidence="2 3">
    <name type="scientific">Rosa chinensis</name>
    <name type="common">China rose</name>
    <dbReference type="NCBI Taxonomy" id="74649"/>
    <lineage>
        <taxon>Eukaryota</taxon>
        <taxon>Viridiplantae</taxon>
        <taxon>Streptophyta</taxon>
        <taxon>Embryophyta</taxon>
        <taxon>Tracheophyta</taxon>
        <taxon>Spermatophyta</taxon>
        <taxon>Magnoliopsida</taxon>
        <taxon>eudicotyledons</taxon>
        <taxon>Gunneridae</taxon>
        <taxon>Pentapetalae</taxon>
        <taxon>rosids</taxon>
        <taxon>fabids</taxon>
        <taxon>Rosales</taxon>
        <taxon>Rosaceae</taxon>
        <taxon>Rosoideae</taxon>
        <taxon>Rosoideae incertae sedis</taxon>
        <taxon>Rosa</taxon>
    </lineage>
</organism>
<keyword evidence="1" id="KW-0472">Membrane</keyword>
<gene>
    <name evidence="2" type="ORF">RchiOBHm_Chr3g0465461</name>
</gene>
<comment type="caution">
    <text evidence="2">The sequence shown here is derived from an EMBL/GenBank/DDBJ whole genome shotgun (WGS) entry which is preliminary data.</text>
</comment>
<reference evidence="2 3" key="1">
    <citation type="journal article" date="2018" name="Nat. Genet.">
        <title>The Rosa genome provides new insights in the design of modern roses.</title>
        <authorList>
            <person name="Bendahmane M."/>
        </authorList>
    </citation>
    <scope>NUCLEOTIDE SEQUENCE [LARGE SCALE GENOMIC DNA]</scope>
    <source>
        <strain evidence="3">cv. Old Blush</strain>
    </source>
</reference>
<feature type="transmembrane region" description="Helical" evidence="1">
    <location>
        <begin position="180"/>
        <end position="200"/>
    </location>
</feature>
<sequence length="240" mass="26696">MATGLLASQSGSGILLDHQPSSSLFPALSLTLSGSLYLNFFCCQIYLQVAIFIILGFRIRGLCNNLSNIIFVALVTKLEFISTCRLTFHAEFSPSDIYLDRMDILVVGVKKHGVWLLAKNVSKAMCNPCANVSMSFIFRCLGNNWKRLDNVLGCENYYLGGVDACGEVTVVRKVESQQSIHFFTAVSSFLFFHLFIRYHVSDCSSWPYGAIKNCMLIYLYFHGIMALSGHMGSDMITSDG</sequence>
<dbReference type="Proteomes" id="UP000238479">
    <property type="component" value="Chromosome 3"/>
</dbReference>
<feature type="transmembrane region" description="Helical" evidence="1">
    <location>
        <begin position="36"/>
        <end position="57"/>
    </location>
</feature>
<name>A0A2P6R9Q5_ROSCH</name>
<dbReference type="Gramene" id="PRQ43162">
    <property type="protein sequence ID" value="PRQ43162"/>
    <property type="gene ID" value="RchiOBHm_Chr3g0465461"/>
</dbReference>
<evidence type="ECO:0000256" key="1">
    <source>
        <dbReference type="SAM" id="Phobius"/>
    </source>
</evidence>
<evidence type="ECO:0000313" key="2">
    <source>
        <dbReference type="EMBL" id="PRQ43162.1"/>
    </source>
</evidence>
<dbReference type="EMBL" id="PDCK01000041">
    <property type="protein sequence ID" value="PRQ43162.1"/>
    <property type="molecule type" value="Genomic_DNA"/>
</dbReference>
<keyword evidence="3" id="KW-1185">Reference proteome</keyword>
<evidence type="ECO:0000313" key="3">
    <source>
        <dbReference type="Proteomes" id="UP000238479"/>
    </source>
</evidence>
<dbReference type="AlphaFoldDB" id="A0A2P6R9Q5"/>